<accession>A0A3N4RVS3</accession>
<protein>
    <recommendedName>
        <fullName evidence="4">Acetyltransferase</fullName>
    </recommendedName>
</protein>
<comment type="caution">
    <text evidence="2">The sequence shown here is derived from an EMBL/GenBank/DDBJ whole genome shotgun (WGS) entry which is preliminary data.</text>
</comment>
<evidence type="ECO:0000256" key="1">
    <source>
        <dbReference type="SAM" id="SignalP"/>
    </source>
</evidence>
<name>A0A3N4RVS3_9ACTN</name>
<evidence type="ECO:0000313" key="3">
    <source>
        <dbReference type="Proteomes" id="UP000266906"/>
    </source>
</evidence>
<gene>
    <name evidence="2" type="ORF">EDD38_5428</name>
</gene>
<dbReference type="AlphaFoldDB" id="A0A3N4RVS3"/>
<evidence type="ECO:0000313" key="2">
    <source>
        <dbReference type="EMBL" id="RPE37046.1"/>
    </source>
</evidence>
<reference evidence="2 3" key="1">
    <citation type="submission" date="2018-11" db="EMBL/GenBank/DDBJ databases">
        <title>Sequencing the genomes of 1000 actinobacteria strains.</title>
        <authorList>
            <person name="Klenk H.-P."/>
        </authorList>
    </citation>
    <scope>NUCLEOTIDE SEQUENCE [LARGE SCALE GENOMIC DNA]</scope>
    <source>
        <strain evidence="2 3">DSM 44781</strain>
    </source>
</reference>
<feature type="signal peptide" evidence="1">
    <location>
        <begin position="1"/>
        <end position="24"/>
    </location>
</feature>
<feature type="chain" id="PRO_5039048476" description="Acetyltransferase" evidence="1">
    <location>
        <begin position="25"/>
        <end position="136"/>
    </location>
</feature>
<keyword evidence="1" id="KW-0732">Signal</keyword>
<dbReference type="Proteomes" id="UP000266906">
    <property type="component" value="Unassembled WGS sequence"/>
</dbReference>
<organism evidence="2 3">
    <name type="scientific">Kitasatospora cineracea</name>
    <dbReference type="NCBI Taxonomy" id="88074"/>
    <lineage>
        <taxon>Bacteria</taxon>
        <taxon>Bacillati</taxon>
        <taxon>Actinomycetota</taxon>
        <taxon>Actinomycetes</taxon>
        <taxon>Kitasatosporales</taxon>
        <taxon>Streptomycetaceae</taxon>
        <taxon>Kitasatospora</taxon>
    </lineage>
</organism>
<sequence length="136" mass="14419">MRISQRKAALALGVLGMTAGMVTAAAPAEAATTPSGACGSGYYQIDHHALGTVADIYLFYNGSSNCAVTWVRSPNGTRTYDLRVHIERKNDLHEASDGGYYNYYAGPAKLSAANTCISWGGYAEGTSWSSGWEHCG</sequence>
<keyword evidence="3" id="KW-1185">Reference proteome</keyword>
<dbReference type="RefSeq" id="WP_123819841.1">
    <property type="nucleotide sequence ID" value="NZ_RKQG01000001.1"/>
</dbReference>
<proteinExistence type="predicted"/>
<evidence type="ECO:0008006" key="4">
    <source>
        <dbReference type="Google" id="ProtNLM"/>
    </source>
</evidence>
<dbReference type="EMBL" id="RKQG01000001">
    <property type="protein sequence ID" value="RPE37046.1"/>
    <property type="molecule type" value="Genomic_DNA"/>
</dbReference>